<protein>
    <recommendedName>
        <fullName evidence="6">Alpha-L-rhamnosidase</fullName>
    </recommendedName>
</protein>
<gene>
    <name evidence="4" type="ORF">C1I60_07945</name>
</gene>
<proteinExistence type="predicted"/>
<dbReference type="InterPro" id="IPR008979">
    <property type="entry name" value="Galactose-bd-like_sf"/>
</dbReference>
<dbReference type="EMBL" id="PNXQ01000009">
    <property type="protein sequence ID" value="TKH45075.1"/>
    <property type="molecule type" value="Genomic_DNA"/>
</dbReference>
<sequence length="786" mass="90338">MLVNWEEEAKWIWTPDWTMDDENKVGSFIYFQKTFNLENGPHQAEIKVSADSRYRLFVNGVSVSFGPCKGDRFTWYYETVDISSFLRAGENVIAAQVLRYSPMQDGNESVWRTRLAGLYVHGIIRDSAGHMVNQLHTDESWHCMKDTAISLSQGIYTVFLGITEEVDGLKLPFEWNVSGYDDGGWLPASPYRFDTLHGALKPWVLTERAIPLMKEENQRFSNVQRVMDSEVSSDAWLDLLYRDVPLTIPAHSRVIAELDAGELTTGFLQLAMSQGAETKISLLCAECYEQEPKLVPWMREKGDRTDSETGSLCGDYDIYRVAGMRDKFETYEPFWFRTFRYVRIEIETKGQPLTLHQLDYRETGYPLEVIGHFNSSDDLYSKLWDISLRTLQLCMHESYEDCPYYEQLQYAMDTRSQILFTYNVSGDDRLARKTFYDFHSSLLPQGLTQSRYPSYAPQVIPGFSLYWIHMLHDHMMYYGDVQLMKRYRSSVDAVLDYYDRMLDERGLVGAMPSQYWSFIDWTDEWKESFGVPTVSHHGPLTIHSLMYAAALRKAAEMAVFVGREGVASEYRERAERICTAVVANCRSIGNSGMFTDGPGVELFSQQTQIWAVLSETVKGEEAKQLMEITLANDSIPKSSFAMSFYLFRALAATNLYDRVHSLWEPWRKMVDQNLTTWMEDTVSQRSDCHGWGAVPLYEFTSEILGVQPETPGYGSIRVRPRVDHLTWAKGQVATPKGQVKVEWHRSEGEFIVRVDGPEQTPLTLILPDGNIQHFKSAASVQYILKL</sequence>
<reference evidence="4 5" key="1">
    <citation type="submission" date="2018-01" db="EMBL/GenBank/DDBJ databases">
        <title>Bacillales members from the olive rhizosphere are effective biological control agents against Verticillium dahliae.</title>
        <authorList>
            <person name="Gomez-Lama C."/>
            <person name="Legarda G."/>
            <person name="Ruano-Rosa D."/>
            <person name="Pizarro-Tobias P."/>
            <person name="Valverde-Corredor A."/>
            <person name="Niqui J.L."/>
            <person name="Trivino J.C."/>
            <person name="Roca A."/>
            <person name="Mercado-Blanco J."/>
        </authorList>
    </citation>
    <scope>NUCLEOTIDE SEQUENCE [LARGE SCALE GENOMIC DNA]</scope>
    <source>
        <strain evidence="4 5">PIC167</strain>
    </source>
</reference>
<dbReference type="PANTHER" id="PTHR34987">
    <property type="entry name" value="C, PUTATIVE (AFU_ORTHOLOGUE AFUA_3G02880)-RELATED"/>
    <property type="match status" value="1"/>
</dbReference>
<dbReference type="PANTHER" id="PTHR34987:SF2">
    <property type="entry name" value="B, PUTATIVE (AFU_ORTHOLOGUE AFUA_7G05040)-RELATED"/>
    <property type="match status" value="1"/>
</dbReference>
<dbReference type="RefSeq" id="WP_137061231.1">
    <property type="nucleotide sequence ID" value="NZ_PNXQ01000009.1"/>
</dbReference>
<dbReference type="SUPFAM" id="SSF49785">
    <property type="entry name" value="Galactose-binding domain-like"/>
    <property type="match status" value="1"/>
</dbReference>
<dbReference type="InterPro" id="IPR035396">
    <property type="entry name" value="Bac_rhamnosid6H"/>
</dbReference>
<dbReference type="InterPro" id="IPR035398">
    <property type="entry name" value="Bac_rhamnosid_C"/>
</dbReference>
<feature type="domain" description="Alpha-L-rhamnosidase six-hairpin glycosidase" evidence="2">
    <location>
        <begin position="370"/>
        <end position="693"/>
    </location>
</feature>
<evidence type="ECO:0000313" key="4">
    <source>
        <dbReference type="EMBL" id="TKH45075.1"/>
    </source>
</evidence>
<dbReference type="Pfam" id="PF17389">
    <property type="entry name" value="Bac_rhamnosid6H"/>
    <property type="match status" value="1"/>
</dbReference>
<dbReference type="InterPro" id="IPR008928">
    <property type="entry name" value="6-hairpin_glycosidase_sf"/>
</dbReference>
<dbReference type="Pfam" id="PF08531">
    <property type="entry name" value="Bac_rhamnosid_N"/>
    <property type="match status" value="1"/>
</dbReference>
<accession>A0A4U2PZF4</accession>
<evidence type="ECO:0000259" key="2">
    <source>
        <dbReference type="Pfam" id="PF17389"/>
    </source>
</evidence>
<dbReference type="Gene3D" id="2.60.420.10">
    <property type="entry name" value="Maltose phosphorylase, domain 3"/>
    <property type="match status" value="1"/>
</dbReference>
<dbReference type="GO" id="GO:0005975">
    <property type="term" value="P:carbohydrate metabolic process"/>
    <property type="evidence" value="ECO:0007669"/>
    <property type="project" value="InterPro"/>
</dbReference>
<evidence type="ECO:0000313" key="5">
    <source>
        <dbReference type="Proteomes" id="UP000308114"/>
    </source>
</evidence>
<dbReference type="InterPro" id="IPR012341">
    <property type="entry name" value="6hp_glycosidase-like_sf"/>
</dbReference>
<dbReference type="AlphaFoldDB" id="A0A4U2PZF4"/>
<dbReference type="Gene3D" id="1.50.10.10">
    <property type="match status" value="1"/>
</dbReference>
<evidence type="ECO:0000259" key="1">
    <source>
        <dbReference type="Pfam" id="PF08531"/>
    </source>
</evidence>
<organism evidence="4 5">
    <name type="scientific">Paenibacillus terrae</name>
    <dbReference type="NCBI Taxonomy" id="159743"/>
    <lineage>
        <taxon>Bacteria</taxon>
        <taxon>Bacillati</taxon>
        <taxon>Bacillota</taxon>
        <taxon>Bacilli</taxon>
        <taxon>Bacillales</taxon>
        <taxon>Paenibacillaceae</taxon>
        <taxon>Paenibacillus</taxon>
    </lineage>
</organism>
<comment type="caution">
    <text evidence="4">The sequence shown here is derived from an EMBL/GenBank/DDBJ whole genome shotgun (WGS) entry which is preliminary data.</text>
</comment>
<name>A0A4U2PZF4_9BACL</name>
<feature type="domain" description="Bacterial alpha-L-rhamnosidase N-terminal" evidence="1">
    <location>
        <begin position="42"/>
        <end position="194"/>
    </location>
</feature>
<dbReference type="Pfam" id="PF17390">
    <property type="entry name" value="Bac_rhamnosid_C"/>
    <property type="match status" value="1"/>
</dbReference>
<dbReference type="Proteomes" id="UP000308114">
    <property type="component" value="Unassembled WGS sequence"/>
</dbReference>
<feature type="domain" description="Alpha-L-rhamnosidase C-terminal" evidence="3">
    <location>
        <begin position="705"/>
        <end position="771"/>
    </location>
</feature>
<evidence type="ECO:0000259" key="3">
    <source>
        <dbReference type="Pfam" id="PF17390"/>
    </source>
</evidence>
<dbReference type="Gene3D" id="2.60.120.260">
    <property type="entry name" value="Galactose-binding domain-like"/>
    <property type="match status" value="2"/>
</dbReference>
<evidence type="ECO:0008006" key="6">
    <source>
        <dbReference type="Google" id="ProtNLM"/>
    </source>
</evidence>
<dbReference type="InterPro" id="IPR013737">
    <property type="entry name" value="Bac_rhamnosid_N"/>
</dbReference>
<dbReference type="SUPFAM" id="SSF48208">
    <property type="entry name" value="Six-hairpin glycosidases"/>
    <property type="match status" value="1"/>
</dbReference>